<proteinExistence type="predicted"/>
<feature type="transmembrane region" description="Helical" evidence="1">
    <location>
        <begin position="101"/>
        <end position="123"/>
    </location>
</feature>
<feature type="transmembrane region" description="Helical" evidence="1">
    <location>
        <begin position="56"/>
        <end position="89"/>
    </location>
</feature>
<keyword evidence="1" id="KW-0472">Membrane</keyword>
<evidence type="ECO:0000313" key="3">
    <source>
        <dbReference type="Proteomes" id="UP001470230"/>
    </source>
</evidence>
<accession>A0ABR2KSJ0</accession>
<evidence type="ECO:0000256" key="1">
    <source>
        <dbReference type="SAM" id="Phobius"/>
    </source>
</evidence>
<gene>
    <name evidence="2" type="ORF">M9Y10_022537</name>
</gene>
<sequence>MPVLNLTLICQNFCLYKNIYMGKTKNTAKTPTISIDSVHELKSDIPLNRRNDAIDLLSYFLFAFSGLAVYKYIGSLLWLSFFFLVSLVLNRRYRSGILPPPFLMLGFNCFLIYIFYKILLLGLRDI</sequence>
<keyword evidence="3" id="KW-1185">Reference proteome</keyword>
<keyword evidence="1" id="KW-0812">Transmembrane</keyword>
<name>A0ABR2KSJ0_9EUKA</name>
<reference evidence="2 3" key="1">
    <citation type="submission" date="2024-04" db="EMBL/GenBank/DDBJ databases">
        <title>Tritrichomonas musculus Genome.</title>
        <authorList>
            <person name="Alves-Ferreira E."/>
            <person name="Grigg M."/>
            <person name="Lorenzi H."/>
            <person name="Galac M."/>
        </authorList>
    </citation>
    <scope>NUCLEOTIDE SEQUENCE [LARGE SCALE GENOMIC DNA]</scope>
    <source>
        <strain evidence="2 3">EAF2021</strain>
    </source>
</reference>
<dbReference type="Proteomes" id="UP001470230">
    <property type="component" value="Unassembled WGS sequence"/>
</dbReference>
<dbReference type="EMBL" id="JAPFFF010000003">
    <property type="protein sequence ID" value="KAK8894105.1"/>
    <property type="molecule type" value="Genomic_DNA"/>
</dbReference>
<comment type="caution">
    <text evidence="2">The sequence shown here is derived from an EMBL/GenBank/DDBJ whole genome shotgun (WGS) entry which is preliminary data.</text>
</comment>
<organism evidence="2 3">
    <name type="scientific">Tritrichomonas musculus</name>
    <dbReference type="NCBI Taxonomy" id="1915356"/>
    <lineage>
        <taxon>Eukaryota</taxon>
        <taxon>Metamonada</taxon>
        <taxon>Parabasalia</taxon>
        <taxon>Tritrichomonadida</taxon>
        <taxon>Tritrichomonadidae</taxon>
        <taxon>Tritrichomonas</taxon>
    </lineage>
</organism>
<protein>
    <submittedName>
        <fullName evidence="2">Uncharacterized protein</fullName>
    </submittedName>
</protein>
<evidence type="ECO:0000313" key="2">
    <source>
        <dbReference type="EMBL" id="KAK8894105.1"/>
    </source>
</evidence>
<keyword evidence="1" id="KW-1133">Transmembrane helix</keyword>